<dbReference type="AlphaFoldDB" id="A0A0E9W271"/>
<sequence length="39" mass="4410">MSKIRAIVKLVSGIKWGKQVCMNLLRSSCDRTDALMMLI</sequence>
<proteinExistence type="predicted"/>
<evidence type="ECO:0000313" key="1">
    <source>
        <dbReference type="EMBL" id="JAH83573.1"/>
    </source>
</evidence>
<name>A0A0E9W271_ANGAN</name>
<dbReference type="EMBL" id="GBXM01025004">
    <property type="protein sequence ID" value="JAH83573.1"/>
    <property type="molecule type" value="Transcribed_RNA"/>
</dbReference>
<protein>
    <submittedName>
        <fullName evidence="1">Uncharacterized protein</fullName>
    </submittedName>
</protein>
<accession>A0A0E9W271</accession>
<reference evidence="1" key="1">
    <citation type="submission" date="2014-11" db="EMBL/GenBank/DDBJ databases">
        <authorList>
            <person name="Amaro Gonzalez C."/>
        </authorList>
    </citation>
    <scope>NUCLEOTIDE SEQUENCE</scope>
</reference>
<reference evidence="1" key="2">
    <citation type="journal article" date="2015" name="Fish Shellfish Immunol.">
        <title>Early steps in the European eel (Anguilla anguilla)-Vibrio vulnificus interaction in the gills: Role of the RtxA13 toxin.</title>
        <authorList>
            <person name="Callol A."/>
            <person name="Pajuelo D."/>
            <person name="Ebbesson L."/>
            <person name="Teles M."/>
            <person name="MacKenzie S."/>
            <person name="Amaro C."/>
        </authorList>
    </citation>
    <scope>NUCLEOTIDE SEQUENCE</scope>
</reference>
<organism evidence="1">
    <name type="scientific">Anguilla anguilla</name>
    <name type="common">European freshwater eel</name>
    <name type="synonym">Muraena anguilla</name>
    <dbReference type="NCBI Taxonomy" id="7936"/>
    <lineage>
        <taxon>Eukaryota</taxon>
        <taxon>Metazoa</taxon>
        <taxon>Chordata</taxon>
        <taxon>Craniata</taxon>
        <taxon>Vertebrata</taxon>
        <taxon>Euteleostomi</taxon>
        <taxon>Actinopterygii</taxon>
        <taxon>Neopterygii</taxon>
        <taxon>Teleostei</taxon>
        <taxon>Anguilliformes</taxon>
        <taxon>Anguillidae</taxon>
        <taxon>Anguilla</taxon>
    </lineage>
</organism>